<dbReference type="InterPro" id="IPR016181">
    <property type="entry name" value="Acyl_CoA_acyltransferase"/>
</dbReference>
<evidence type="ECO:0000313" key="4">
    <source>
        <dbReference type="EMBL" id="MBM3117311.1"/>
    </source>
</evidence>
<dbReference type="SUPFAM" id="SSF55729">
    <property type="entry name" value="Acyl-CoA N-acyltransferases (Nat)"/>
    <property type="match status" value="1"/>
</dbReference>
<dbReference type="InterPro" id="IPR000182">
    <property type="entry name" value="GNAT_dom"/>
</dbReference>
<sequence length="147" mass="16147">MTTVRYASLDDLDLLVPLFDAYRQFYKQASDVDGVRAYLGERLALRESVLLLAEAGGHPVGFVQLFPLFSSVGMRRVWLLNDLFVLEAARGQGAARALMGKARDHAQATGAASLRLSTAHANHAAQALYESLGYQRDSEFQGYALKL</sequence>
<gene>
    <name evidence="4" type="ORF">JMJ54_15860</name>
</gene>
<keyword evidence="2" id="KW-0012">Acyltransferase</keyword>
<accession>A0ABS2BNV0</accession>
<evidence type="ECO:0000313" key="5">
    <source>
        <dbReference type="Proteomes" id="UP000809431"/>
    </source>
</evidence>
<dbReference type="Gene3D" id="3.40.630.30">
    <property type="match status" value="1"/>
</dbReference>
<protein>
    <submittedName>
        <fullName evidence="4">GNAT family N-acetyltransferase</fullName>
    </submittedName>
</protein>
<dbReference type="RefSeq" id="WP_203539530.1">
    <property type="nucleotide sequence ID" value="NZ_JAESND010000009.1"/>
</dbReference>
<evidence type="ECO:0000256" key="2">
    <source>
        <dbReference type="ARBA" id="ARBA00023315"/>
    </source>
</evidence>
<feature type="domain" description="N-acetyltransferase" evidence="3">
    <location>
        <begin position="2"/>
        <end position="147"/>
    </location>
</feature>
<keyword evidence="5" id="KW-1185">Reference proteome</keyword>
<dbReference type="EMBL" id="JAESND010000009">
    <property type="protein sequence ID" value="MBM3117311.1"/>
    <property type="molecule type" value="Genomic_DNA"/>
</dbReference>
<evidence type="ECO:0000259" key="3">
    <source>
        <dbReference type="PROSITE" id="PS51186"/>
    </source>
</evidence>
<dbReference type="PROSITE" id="PS51186">
    <property type="entry name" value="GNAT"/>
    <property type="match status" value="1"/>
</dbReference>
<evidence type="ECO:0000256" key="1">
    <source>
        <dbReference type="ARBA" id="ARBA00022679"/>
    </source>
</evidence>
<reference evidence="4 5" key="1">
    <citation type="submission" date="2021-01" db="EMBL/GenBank/DDBJ databases">
        <title>Draft Genome Sequence and Polyhydroxyalkanoate Biosynthetic Potential of Jeongeupia naejangsanensis Type Strain DSM 24253.</title>
        <authorList>
            <person name="Turrini P."/>
            <person name="Artuso I."/>
            <person name="Lugli G.A."/>
            <person name="Frangipani E."/>
            <person name="Ventura M."/>
            <person name="Visca P."/>
        </authorList>
    </citation>
    <scope>NUCLEOTIDE SEQUENCE [LARGE SCALE GENOMIC DNA]</scope>
    <source>
        <strain evidence="4 5">DSM 24253</strain>
    </source>
</reference>
<organism evidence="4 5">
    <name type="scientific">Jeongeupia naejangsanensis</name>
    <dbReference type="NCBI Taxonomy" id="613195"/>
    <lineage>
        <taxon>Bacteria</taxon>
        <taxon>Pseudomonadati</taxon>
        <taxon>Pseudomonadota</taxon>
        <taxon>Betaproteobacteria</taxon>
        <taxon>Neisseriales</taxon>
        <taxon>Chitinibacteraceae</taxon>
        <taxon>Jeongeupia</taxon>
    </lineage>
</organism>
<dbReference type="Pfam" id="PF00583">
    <property type="entry name" value="Acetyltransf_1"/>
    <property type="match status" value="1"/>
</dbReference>
<comment type="caution">
    <text evidence="4">The sequence shown here is derived from an EMBL/GenBank/DDBJ whole genome shotgun (WGS) entry which is preliminary data.</text>
</comment>
<dbReference type="PANTHER" id="PTHR43877:SF2">
    <property type="entry name" value="AMINOALKYLPHOSPHONATE N-ACETYLTRANSFERASE-RELATED"/>
    <property type="match status" value="1"/>
</dbReference>
<name>A0ABS2BNV0_9NEIS</name>
<dbReference type="PANTHER" id="PTHR43877">
    <property type="entry name" value="AMINOALKYLPHOSPHONATE N-ACETYLTRANSFERASE-RELATED-RELATED"/>
    <property type="match status" value="1"/>
</dbReference>
<dbReference type="Proteomes" id="UP000809431">
    <property type="component" value="Unassembled WGS sequence"/>
</dbReference>
<dbReference type="InterPro" id="IPR050832">
    <property type="entry name" value="Bact_Acetyltransf"/>
</dbReference>
<keyword evidence="1" id="KW-0808">Transferase</keyword>
<proteinExistence type="predicted"/>